<feature type="region of interest" description="Disordered" evidence="1">
    <location>
        <begin position="1"/>
        <end position="20"/>
    </location>
</feature>
<keyword evidence="3" id="KW-1185">Reference proteome</keyword>
<accession>A0ABW2T7F1</accession>
<evidence type="ECO:0000313" key="2">
    <source>
        <dbReference type="EMBL" id="MFC7603654.1"/>
    </source>
</evidence>
<protein>
    <submittedName>
        <fullName evidence="2">Uncharacterized protein</fullName>
    </submittedName>
</protein>
<dbReference type="EMBL" id="JBHTEE010000001">
    <property type="protein sequence ID" value="MFC7603654.1"/>
    <property type="molecule type" value="Genomic_DNA"/>
</dbReference>
<feature type="compositionally biased region" description="Low complexity" evidence="1">
    <location>
        <begin position="10"/>
        <end position="20"/>
    </location>
</feature>
<evidence type="ECO:0000313" key="3">
    <source>
        <dbReference type="Proteomes" id="UP001596514"/>
    </source>
</evidence>
<name>A0ABW2T7F1_9ACTN</name>
<gene>
    <name evidence="2" type="ORF">ACFQVD_26425</name>
</gene>
<proteinExistence type="predicted"/>
<dbReference type="Proteomes" id="UP001596514">
    <property type="component" value="Unassembled WGS sequence"/>
</dbReference>
<organism evidence="2 3">
    <name type="scientific">Streptosporangium amethystogenes subsp. fukuiense</name>
    <dbReference type="NCBI Taxonomy" id="698418"/>
    <lineage>
        <taxon>Bacteria</taxon>
        <taxon>Bacillati</taxon>
        <taxon>Actinomycetota</taxon>
        <taxon>Actinomycetes</taxon>
        <taxon>Streptosporangiales</taxon>
        <taxon>Streptosporangiaceae</taxon>
        <taxon>Streptosporangium</taxon>
    </lineage>
</organism>
<reference evidence="3" key="1">
    <citation type="journal article" date="2019" name="Int. J. Syst. Evol. Microbiol.">
        <title>The Global Catalogue of Microorganisms (GCM) 10K type strain sequencing project: providing services to taxonomists for standard genome sequencing and annotation.</title>
        <authorList>
            <consortium name="The Broad Institute Genomics Platform"/>
            <consortium name="The Broad Institute Genome Sequencing Center for Infectious Disease"/>
            <person name="Wu L."/>
            <person name="Ma J."/>
        </authorList>
    </citation>
    <scope>NUCLEOTIDE SEQUENCE [LARGE SCALE GENOMIC DNA]</scope>
    <source>
        <strain evidence="3">JCM 10083</strain>
    </source>
</reference>
<sequence length="228" mass="23530">MAGAANTFEGGTNTTAISTGNSGGTSGNAFSLAENVTFSTTRAAHGLLSARMPAESGPTRASLGYDLSGNGTRWMRGYFYSASWASDPTLMLLFTADFYSFEVQLTATQARVNVYNGTSTATTATISAAPAVNQWIRVELQANNTTGAAELRLYNTADSSTATGTATGTRTIPASAWGGATWTNIGAAETYADDVGWSDEGWLGPAVSAASLRPIIGASVAVHRAASW</sequence>
<evidence type="ECO:0000256" key="1">
    <source>
        <dbReference type="SAM" id="MobiDB-lite"/>
    </source>
</evidence>
<comment type="caution">
    <text evidence="2">The sequence shown here is derived from an EMBL/GenBank/DDBJ whole genome shotgun (WGS) entry which is preliminary data.</text>
</comment>
<dbReference type="RefSeq" id="WP_343982069.1">
    <property type="nucleotide sequence ID" value="NZ_BAAAGK010000233.1"/>
</dbReference>